<keyword evidence="2" id="KW-1185">Reference proteome</keyword>
<dbReference type="Proteomes" id="UP000192411">
    <property type="component" value="Unassembled WGS sequence"/>
</dbReference>
<dbReference type="STRING" id="75922.BST47_27755"/>
<proteinExistence type="predicted"/>
<dbReference type="AlphaFoldDB" id="A0A1X0JEV9"/>
<reference evidence="1 2" key="1">
    <citation type="submission" date="2017-02" db="EMBL/GenBank/DDBJ databases">
        <title>The new phylogeny of genus Mycobacterium.</title>
        <authorList>
            <person name="Tortoli E."/>
            <person name="Trovato A."/>
            <person name="Cirillo D.M."/>
        </authorList>
    </citation>
    <scope>NUCLEOTIDE SEQUENCE [LARGE SCALE GENOMIC DNA]</scope>
    <source>
        <strain evidence="1 2">DSM 44338</strain>
    </source>
</reference>
<organism evidence="1 2">
    <name type="scientific">Mycolicibacterium tusciae</name>
    <dbReference type="NCBI Taxonomy" id="75922"/>
    <lineage>
        <taxon>Bacteria</taxon>
        <taxon>Bacillati</taxon>
        <taxon>Actinomycetota</taxon>
        <taxon>Actinomycetes</taxon>
        <taxon>Mycobacteriales</taxon>
        <taxon>Mycobacteriaceae</taxon>
        <taxon>Mycolicibacterium</taxon>
    </lineage>
</organism>
<dbReference type="EMBL" id="MVIM01000024">
    <property type="protein sequence ID" value="ORB61398.1"/>
    <property type="molecule type" value="Genomic_DNA"/>
</dbReference>
<protein>
    <submittedName>
        <fullName evidence="1">Uncharacterized protein</fullName>
    </submittedName>
</protein>
<gene>
    <name evidence="1" type="ORF">BST47_27755</name>
</gene>
<sequence>MRVLPRVDEENAGSALTDSAHIARAAAAVKPPGKATTGRYIRLSSAGSLAVNDVCRGAGSGSAVGLAVGAVLVVVHSDMAS</sequence>
<comment type="caution">
    <text evidence="1">The sequence shown here is derived from an EMBL/GenBank/DDBJ whole genome shotgun (WGS) entry which is preliminary data.</text>
</comment>
<evidence type="ECO:0000313" key="2">
    <source>
        <dbReference type="Proteomes" id="UP000192411"/>
    </source>
</evidence>
<name>A0A1X0JEV9_9MYCO</name>
<evidence type="ECO:0000313" key="1">
    <source>
        <dbReference type="EMBL" id="ORB61398.1"/>
    </source>
</evidence>
<accession>A0A1X0JEV9</accession>